<comment type="similarity">
    <text evidence="1 7 8">Belongs to the ferrochelatase family.</text>
</comment>
<dbReference type="SUPFAM" id="SSF53800">
    <property type="entry name" value="Chelatase"/>
    <property type="match status" value="1"/>
</dbReference>
<dbReference type="GO" id="GO:0005737">
    <property type="term" value="C:cytoplasm"/>
    <property type="evidence" value="ECO:0007669"/>
    <property type="project" value="UniProtKB-SubCell"/>
</dbReference>
<keyword evidence="7" id="KW-0963">Cytoplasm</keyword>
<dbReference type="PANTHER" id="PTHR11108:SF1">
    <property type="entry name" value="FERROCHELATASE, MITOCHONDRIAL"/>
    <property type="match status" value="1"/>
</dbReference>
<keyword evidence="10" id="KW-1185">Reference proteome</keyword>
<evidence type="ECO:0000256" key="2">
    <source>
        <dbReference type="ARBA" id="ARBA00023004"/>
    </source>
</evidence>
<dbReference type="EMBL" id="JACHVA010000083">
    <property type="protein sequence ID" value="MBC2602264.1"/>
    <property type="molecule type" value="Genomic_DNA"/>
</dbReference>
<keyword evidence="2 7" id="KW-0408">Iron</keyword>
<dbReference type="AlphaFoldDB" id="A0A7X1AYH7"/>
<dbReference type="HAMAP" id="MF_00323">
    <property type="entry name" value="Ferrochelatase"/>
    <property type="match status" value="1"/>
</dbReference>
<dbReference type="InterPro" id="IPR001015">
    <property type="entry name" value="Ferrochelatase"/>
</dbReference>
<proteinExistence type="inferred from homology"/>
<dbReference type="RefSeq" id="WP_185692961.1">
    <property type="nucleotide sequence ID" value="NZ_JACHVA010000083.1"/>
</dbReference>
<comment type="pathway">
    <text evidence="7">Porphyrin-containing compound metabolism; protoheme biosynthesis; protoheme from protoporphyrin-IX: step 1/1.</text>
</comment>
<sequence length="348" mass="39504">MARKPGVLLLNLGSPASTDVSDVRKYLGEFLMDGRVLDAPKPIRWIVVNGFILPFRPKNSAAAYKRVWTDEGSPLIVKSEKVRELLDCEDCPTFLAMNYGEPSIDQEIEKIKKQGITDLFLMPQYPHYAMSSYETVVAKTMETLREKAPEIQTKLLQPFYQDEDYLGALETVIRPYLEKKPDLVLFSFHGIPERHLRKTDPSHAHCLESGDCCENCHPAHATCYRHQCFTTAHKTAARLGLARDQYHISFQSRLGRDPWLTPYTDKTLEELPGKGVKRLLVICPAFVTDCLETLEEISMEGKDSFLESGGEFFVQIPCLNDHPAWIDVLRNRIDSWRNQTVASATPSA</sequence>
<dbReference type="UniPathway" id="UPA00252">
    <property type="reaction ID" value="UER00325"/>
</dbReference>
<evidence type="ECO:0000256" key="7">
    <source>
        <dbReference type="HAMAP-Rule" id="MF_00323"/>
    </source>
</evidence>
<evidence type="ECO:0000256" key="1">
    <source>
        <dbReference type="ARBA" id="ARBA00007718"/>
    </source>
</evidence>
<feature type="binding site" evidence="7">
    <location>
        <position position="292"/>
    </location>
    <ligand>
        <name>Fe(2+)</name>
        <dbReference type="ChEBI" id="CHEBI:29033"/>
    </ligand>
</feature>
<evidence type="ECO:0000256" key="5">
    <source>
        <dbReference type="ARBA" id="ARBA00023244"/>
    </source>
</evidence>
<evidence type="ECO:0000313" key="9">
    <source>
        <dbReference type="EMBL" id="MBC2602264.1"/>
    </source>
</evidence>
<protein>
    <recommendedName>
        <fullName evidence="7">Ferrochelatase</fullName>
        <ecNumber evidence="7">4.98.1.1</ecNumber>
    </recommendedName>
    <alternativeName>
        <fullName evidence="7">Heme synthase</fullName>
    </alternativeName>
    <alternativeName>
        <fullName evidence="7">Protoheme ferro-lyase</fullName>
    </alternativeName>
</protein>
<evidence type="ECO:0000256" key="4">
    <source>
        <dbReference type="ARBA" id="ARBA00023239"/>
    </source>
</evidence>
<dbReference type="PANTHER" id="PTHR11108">
    <property type="entry name" value="FERROCHELATASE"/>
    <property type="match status" value="1"/>
</dbReference>
<dbReference type="Gene3D" id="3.40.50.1400">
    <property type="match status" value="2"/>
</dbReference>
<evidence type="ECO:0000313" key="10">
    <source>
        <dbReference type="Proteomes" id="UP000525652"/>
    </source>
</evidence>
<keyword evidence="3 7" id="KW-0350">Heme biosynthesis</keyword>
<comment type="caution">
    <text evidence="9">The sequence shown here is derived from an EMBL/GenBank/DDBJ whole genome shotgun (WGS) entry which is preliminary data.</text>
</comment>
<evidence type="ECO:0000256" key="8">
    <source>
        <dbReference type="RuleBase" id="RU004185"/>
    </source>
</evidence>
<dbReference type="GO" id="GO:0004325">
    <property type="term" value="F:ferrochelatase activity"/>
    <property type="evidence" value="ECO:0007669"/>
    <property type="project" value="UniProtKB-UniRule"/>
</dbReference>
<dbReference type="Pfam" id="PF00762">
    <property type="entry name" value="Ferrochelatase"/>
    <property type="match status" value="1"/>
</dbReference>
<dbReference type="NCBIfam" id="TIGR00109">
    <property type="entry name" value="hemH"/>
    <property type="match status" value="1"/>
</dbReference>
<accession>A0A7X1AYH7</accession>
<name>A0A7X1AYH7_9BACT</name>
<keyword evidence="4 7" id="KW-0456">Lyase</keyword>
<evidence type="ECO:0000256" key="6">
    <source>
        <dbReference type="ARBA" id="ARBA00024536"/>
    </source>
</evidence>
<feature type="binding site" evidence="7">
    <location>
        <position position="189"/>
    </location>
    <ligand>
        <name>Fe(2+)</name>
        <dbReference type="ChEBI" id="CHEBI:29033"/>
    </ligand>
</feature>
<comment type="function">
    <text evidence="7">Catalyzes the ferrous insertion into protoporphyrin IX.</text>
</comment>
<dbReference type="InterPro" id="IPR033644">
    <property type="entry name" value="Ferrochelatase_C"/>
</dbReference>
<dbReference type="CDD" id="cd03411">
    <property type="entry name" value="Ferrochelatase_N"/>
    <property type="match status" value="1"/>
</dbReference>
<organism evidence="9 10">
    <name type="scientific">Puniceicoccus vermicola</name>
    <dbReference type="NCBI Taxonomy" id="388746"/>
    <lineage>
        <taxon>Bacteria</taxon>
        <taxon>Pseudomonadati</taxon>
        <taxon>Verrucomicrobiota</taxon>
        <taxon>Opitutia</taxon>
        <taxon>Puniceicoccales</taxon>
        <taxon>Puniceicoccaceae</taxon>
        <taxon>Puniceicoccus</taxon>
    </lineage>
</organism>
<dbReference type="Proteomes" id="UP000525652">
    <property type="component" value="Unassembled WGS sequence"/>
</dbReference>
<keyword evidence="5 7" id="KW-0627">Porphyrin biosynthesis</keyword>
<dbReference type="InterPro" id="IPR033659">
    <property type="entry name" value="Ferrochelatase_N"/>
</dbReference>
<comment type="subcellular location">
    <subcellularLocation>
        <location evidence="7">Cytoplasm</location>
    </subcellularLocation>
</comment>
<evidence type="ECO:0000256" key="3">
    <source>
        <dbReference type="ARBA" id="ARBA00023133"/>
    </source>
</evidence>
<comment type="catalytic activity">
    <reaction evidence="6">
        <text>Fe-coproporphyrin III + 2 H(+) = coproporphyrin III + Fe(2+)</text>
        <dbReference type="Rhea" id="RHEA:49572"/>
        <dbReference type="ChEBI" id="CHEBI:15378"/>
        <dbReference type="ChEBI" id="CHEBI:29033"/>
        <dbReference type="ChEBI" id="CHEBI:68438"/>
        <dbReference type="ChEBI" id="CHEBI:131725"/>
        <dbReference type="EC" id="4.99.1.9"/>
    </reaction>
    <physiologicalReaction direction="right-to-left" evidence="6">
        <dbReference type="Rhea" id="RHEA:49574"/>
    </physiologicalReaction>
</comment>
<reference evidence="9 10" key="1">
    <citation type="submission" date="2020-07" db="EMBL/GenBank/DDBJ databases">
        <authorList>
            <person name="Feng X."/>
        </authorList>
    </citation>
    <scope>NUCLEOTIDE SEQUENCE [LARGE SCALE GENOMIC DNA]</scope>
    <source>
        <strain evidence="9 10">JCM14086</strain>
    </source>
</reference>
<dbReference type="GO" id="GO:0006783">
    <property type="term" value="P:heme biosynthetic process"/>
    <property type="evidence" value="ECO:0007669"/>
    <property type="project" value="UniProtKB-UniRule"/>
</dbReference>
<keyword evidence="7" id="KW-0479">Metal-binding</keyword>
<dbReference type="CDD" id="cd00419">
    <property type="entry name" value="Ferrochelatase_C"/>
    <property type="match status" value="1"/>
</dbReference>
<comment type="catalytic activity">
    <reaction evidence="7">
        <text>heme b + 2 H(+) = protoporphyrin IX + Fe(2+)</text>
        <dbReference type="Rhea" id="RHEA:22584"/>
        <dbReference type="ChEBI" id="CHEBI:15378"/>
        <dbReference type="ChEBI" id="CHEBI:29033"/>
        <dbReference type="ChEBI" id="CHEBI:57306"/>
        <dbReference type="ChEBI" id="CHEBI:60344"/>
        <dbReference type="EC" id="4.98.1.1"/>
    </reaction>
</comment>
<dbReference type="GO" id="GO:0046872">
    <property type="term" value="F:metal ion binding"/>
    <property type="evidence" value="ECO:0007669"/>
    <property type="project" value="UniProtKB-KW"/>
</dbReference>
<gene>
    <name evidence="7 9" type="primary">hemH</name>
    <name evidence="9" type="ORF">H5P30_10790</name>
</gene>
<dbReference type="EC" id="4.98.1.1" evidence="7"/>